<feature type="transmembrane region" description="Helical" evidence="1">
    <location>
        <begin position="6"/>
        <end position="27"/>
    </location>
</feature>
<protein>
    <submittedName>
        <fullName evidence="2">Uncharacterized protein</fullName>
    </submittedName>
</protein>
<gene>
    <name evidence="2" type="ORF">B0J11DRAFT_449538</name>
</gene>
<evidence type="ECO:0000313" key="3">
    <source>
        <dbReference type="Proteomes" id="UP000700596"/>
    </source>
</evidence>
<proteinExistence type="predicted"/>
<comment type="caution">
    <text evidence="2">The sequence shown here is derived from an EMBL/GenBank/DDBJ whole genome shotgun (WGS) entry which is preliminary data.</text>
</comment>
<sequence>MWARSLSVVASCILGVLTCLLVATFILRRDTPKEISDKFHTWIQYKTEGSSGPKYQLAINGKNASQWNAYVNDDTRQWALRVDDQAIIPLELMDEEEKHYQEWFHKRYPEVRKITLDRDYLNETWLNSPSRDLVPVDEMFHFSHCVLALRRYVKAKRTGRHVCGRDLDEEHMNHCLDSFDWWAFREGERGDSLENPKQPLWWRTKVCFD</sequence>
<keyword evidence="3" id="KW-1185">Reference proteome</keyword>
<keyword evidence="1" id="KW-1133">Transmembrane helix</keyword>
<dbReference type="OrthoDB" id="5008097at2759"/>
<accession>A0A9P9I5N5</accession>
<keyword evidence="1" id="KW-0812">Transmembrane</keyword>
<name>A0A9P9I5N5_9PLEO</name>
<organism evidence="2 3">
    <name type="scientific">Dendryphion nanum</name>
    <dbReference type="NCBI Taxonomy" id="256645"/>
    <lineage>
        <taxon>Eukaryota</taxon>
        <taxon>Fungi</taxon>
        <taxon>Dikarya</taxon>
        <taxon>Ascomycota</taxon>
        <taxon>Pezizomycotina</taxon>
        <taxon>Dothideomycetes</taxon>
        <taxon>Pleosporomycetidae</taxon>
        <taxon>Pleosporales</taxon>
        <taxon>Torulaceae</taxon>
        <taxon>Dendryphion</taxon>
    </lineage>
</organism>
<dbReference type="Proteomes" id="UP000700596">
    <property type="component" value="Unassembled WGS sequence"/>
</dbReference>
<evidence type="ECO:0000256" key="1">
    <source>
        <dbReference type="SAM" id="Phobius"/>
    </source>
</evidence>
<evidence type="ECO:0000313" key="2">
    <source>
        <dbReference type="EMBL" id="KAH7108708.1"/>
    </source>
</evidence>
<dbReference type="EMBL" id="JAGMWT010000037">
    <property type="protein sequence ID" value="KAH7108708.1"/>
    <property type="molecule type" value="Genomic_DNA"/>
</dbReference>
<dbReference type="AlphaFoldDB" id="A0A9P9I5N5"/>
<keyword evidence="1" id="KW-0472">Membrane</keyword>
<reference evidence="2" key="1">
    <citation type="journal article" date="2021" name="Nat. Commun.">
        <title>Genetic determinants of endophytism in the Arabidopsis root mycobiome.</title>
        <authorList>
            <person name="Mesny F."/>
            <person name="Miyauchi S."/>
            <person name="Thiergart T."/>
            <person name="Pickel B."/>
            <person name="Atanasova L."/>
            <person name="Karlsson M."/>
            <person name="Huettel B."/>
            <person name="Barry K.W."/>
            <person name="Haridas S."/>
            <person name="Chen C."/>
            <person name="Bauer D."/>
            <person name="Andreopoulos W."/>
            <person name="Pangilinan J."/>
            <person name="LaButti K."/>
            <person name="Riley R."/>
            <person name="Lipzen A."/>
            <person name="Clum A."/>
            <person name="Drula E."/>
            <person name="Henrissat B."/>
            <person name="Kohler A."/>
            <person name="Grigoriev I.V."/>
            <person name="Martin F.M."/>
            <person name="Hacquard S."/>
        </authorList>
    </citation>
    <scope>NUCLEOTIDE SEQUENCE</scope>
    <source>
        <strain evidence="2">MPI-CAGE-CH-0243</strain>
    </source>
</reference>